<proteinExistence type="predicted"/>
<sequence>PQPRLKVLKTEEPSGRKAGVKVKSVAELVEKLKSEAGVL</sequence>
<dbReference type="Proteomes" id="UP000551563">
    <property type="component" value="Unassembled WGS sequence"/>
</dbReference>
<reference evidence="1 2" key="1">
    <citation type="journal article" date="2020" name="Biotechnol. Biofuels">
        <title>New insights from the biogas microbiome by comprehensive genome-resolved metagenomics of nearly 1600 species originating from multiple anaerobic digesters.</title>
        <authorList>
            <person name="Campanaro S."/>
            <person name="Treu L."/>
            <person name="Rodriguez-R L.M."/>
            <person name="Kovalovszki A."/>
            <person name="Ziels R.M."/>
            <person name="Maus I."/>
            <person name="Zhu X."/>
            <person name="Kougias P.G."/>
            <person name="Basile A."/>
            <person name="Luo G."/>
            <person name="Schluter A."/>
            <person name="Konstantinidis K.T."/>
            <person name="Angelidaki I."/>
        </authorList>
    </citation>
    <scope>NUCLEOTIDE SEQUENCE [LARGE SCALE GENOMIC DNA]</scope>
    <source>
        <strain evidence="1">AS04akNAM_66</strain>
    </source>
</reference>
<accession>A0A7V6U0F8</accession>
<evidence type="ECO:0000313" key="2">
    <source>
        <dbReference type="Proteomes" id="UP000551563"/>
    </source>
</evidence>
<dbReference type="Gene3D" id="3.40.50.620">
    <property type="entry name" value="HUPs"/>
    <property type="match status" value="1"/>
</dbReference>
<dbReference type="InterPro" id="IPR014729">
    <property type="entry name" value="Rossmann-like_a/b/a_fold"/>
</dbReference>
<protein>
    <submittedName>
        <fullName evidence="1">Electron transfer flavoprotein subunit beta/FixA family protein</fullName>
    </submittedName>
</protein>
<organism evidence="1 2">
    <name type="scientific">Brucella intermedia</name>
    <dbReference type="NCBI Taxonomy" id="94625"/>
    <lineage>
        <taxon>Bacteria</taxon>
        <taxon>Pseudomonadati</taxon>
        <taxon>Pseudomonadota</taxon>
        <taxon>Alphaproteobacteria</taxon>
        <taxon>Hyphomicrobiales</taxon>
        <taxon>Brucellaceae</taxon>
        <taxon>Brucella/Ochrobactrum group</taxon>
        <taxon>Brucella</taxon>
    </lineage>
</organism>
<comment type="caution">
    <text evidence="1">The sequence shown here is derived from an EMBL/GenBank/DDBJ whole genome shotgun (WGS) entry which is preliminary data.</text>
</comment>
<dbReference type="EMBL" id="DUMN01000427">
    <property type="protein sequence ID" value="HHV68990.1"/>
    <property type="molecule type" value="Genomic_DNA"/>
</dbReference>
<feature type="non-terminal residue" evidence="1">
    <location>
        <position position="1"/>
    </location>
</feature>
<name>A0A7V6U0F8_9HYPH</name>
<evidence type="ECO:0000313" key="1">
    <source>
        <dbReference type="EMBL" id="HHV68990.1"/>
    </source>
</evidence>
<dbReference type="AlphaFoldDB" id="A0A7V6U0F8"/>
<gene>
    <name evidence="1" type="ORF">GXX48_15265</name>
</gene>